<dbReference type="CDD" id="cd00077">
    <property type="entry name" value="HDc"/>
    <property type="match status" value="1"/>
</dbReference>
<dbReference type="InterPro" id="IPR050135">
    <property type="entry name" value="dGTPase-like"/>
</dbReference>
<name>A0ABD0J7D4_9CAEN</name>
<dbReference type="Gene3D" id="1.10.3210.10">
    <property type="entry name" value="Hypothetical protein af1432"/>
    <property type="match status" value="1"/>
</dbReference>
<dbReference type="Proteomes" id="UP001519460">
    <property type="component" value="Unassembled WGS sequence"/>
</dbReference>
<evidence type="ECO:0000259" key="3">
    <source>
        <dbReference type="PROSITE" id="PS51831"/>
    </source>
</evidence>
<dbReference type="PANTHER" id="PTHR11373:SF4">
    <property type="entry name" value="DEOXYNUCLEOSIDE TRIPHOSPHATE TRIPHOSPHOHYDROLASE SAMHD1"/>
    <property type="match status" value="1"/>
</dbReference>
<sequence>MENDAERSGSGHLPTGRPKVGKESFVVFLLVKLGRRFIAGNTQVVNDPVHGHIELHPLCVAIMDTPEFQRLRDIRQLGGVSYVYPGGSHSRFEHSLGVCHLAGRLVRALRERQNDLNISDKDVLCVEIAGLCHDMGHGPFSHLYDKDFIPETQRLKGESGKWKHEQASCDMLDHMKEDLKKEFKKCKSGLSVEEDLEFIKGLIMGNKDQPGTKRGKDKSFLYEIVANDRNGVDVDKWDYFLRDCHHVGVRSSFYPDRFIHFARVIDVVEGGKNERQICWRDKEIFNVYEMFHTRYNLHRMVYQHETVKAVELMLVDVLALVDDVIKIPGERKGEPCSISGCRTKMGAYVNLSDGILNVIRLSTDGREDMKKAQKLLDRIDRRDLYPCISQCDPFKMEEEERQIWETRLGELEDKLKKKKIPRDKLVTMGVKKDPVKEVRFYSKESENKVLPKEWSSAVSLVAVPAAFQESLVRVYLTSTDGASFDLVETVFKEWCDEYKLKSKPGKRKRSAERRQDDRPSANQPADQ</sequence>
<dbReference type="SMART" id="SM00471">
    <property type="entry name" value="HDc"/>
    <property type="match status" value="1"/>
</dbReference>
<evidence type="ECO:0000313" key="4">
    <source>
        <dbReference type="EMBL" id="KAK7462540.1"/>
    </source>
</evidence>
<evidence type="ECO:0000313" key="5">
    <source>
        <dbReference type="Proteomes" id="UP001519460"/>
    </source>
</evidence>
<feature type="domain" description="HD" evidence="3">
    <location>
        <begin position="91"/>
        <end position="240"/>
    </location>
</feature>
<organism evidence="4 5">
    <name type="scientific">Batillaria attramentaria</name>
    <dbReference type="NCBI Taxonomy" id="370345"/>
    <lineage>
        <taxon>Eukaryota</taxon>
        <taxon>Metazoa</taxon>
        <taxon>Spiralia</taxon>
        <taxon>Lophotrochozoa</taxon>
        <taxon>Mollusca</taxon>
        <taxon>Gastropoda</taxon>
        <taxon>Caenogastropoda</taxon>
        <taxon>Sorbeoconcha</taxon>
        <taxon>Cerithioidea</taxon>
        <taxon>Batillariidae</taxon>
        <taxon>Batillaria</taxon>
    </lineage>
</organism>
<accession>A0ABD0J7D4</accession>
<protein>
    <recommendedName>
        <fullName evidence="3">HD domain-containing protein</fullName>
    </recommendedName>
</protein>
<dbReference type="Gene3D" id="3.30.70.2760">
    <property type="match status" value="1"/>
</dbReference>
<feature type="region of interest" description="Disordered" evidence="2">
    <location>
        <begin position="501"/>
        <end position="527"/>
    </location>
</feature>
<proteinExistence type="inferred from homology"/>
<comment type="caution">
    <text evidence="4">The sequence shown here is derived from an EMBL/GenBank/DDBJ whole genome shotgun (WGS) entry which is preliminary data.</text>
</comment>
<dbReference type="AlphaFoldDB" id="A0ABD0J7D4"/>
<reference evidence="4 5" key="1">
    <citation type="journal article" date="2023" name="Sci. Data">
        <title>Genome assembly of the Korean intertidal mud-creeper Batillaria attramentaria.</title>
        <authorList>
            <person name="Patra A.K."/>
            <person name="Ho P.T."/>
            <person name="Jun S."/>
            <person name="Lee S.J."/>
            <person name="Kim Y."/>
            <person name="Won Y.J."/>
        </authorList>
    </citation>
    <scope>NUCLEOTIDE SEQUENCE [LARGE SCALE GENOMIC DNA]</scope>
    <source>
        <strain evidence="4">Wonlab-2016</strain>
    </source>
</reference>
<dbReference type="PROSITE" id="PS51831">
    <property type="entry name" value="HD"/>
    <property type="match status" value="1"/>
</dbReference>
<gene>
    <name evidence="4" type="ORF">BaRGS_00038425</name>
</gene>
<keyword evidence="5" id="KW-1185">Reference proteome</keyword>
<dbReference type="PANTHER" id="PTHR11373">
    <property type="entry name" value="DEOXYNUCLEOSIDE TRIPHOSPHATE TRIPHOSPHOHYDROLASE"/>
    <property type="match status" value="1"/>
</dbReference>
<feature type="compositionally biased region" description="Basic residues" evidence="2">
    <location>
        <begin position="501"/>
        <end position="511"/>
    </location>
</feature>
<dbReference type="EMBL" id="JACVVK020000619">
    <property type="protein sequence ID" value="KAK7462540.1"/>
    <property type="molecule type" value="Genomic_DNA"/>
</dbReference>
<evidence type="ECO:0000256" key="2">
    <source>
        <dbReference type="SAM" id="MobiDB-lite"/>
    </source>
</evidence>
<dbReference type="Pfam" id="PF01966">
    <property type="entry name" value="HD"/>
    <property type="match status" value="1"/>
</dbReference>
<dbReference type="InterPro" id="IPR003607">
    <property type="entry name" value="HD/PDEase_dom"/>
</dbReference>
<evidence type="ECO:0000256" key="1">
    <source>
        <dbReference type="ARBA" id="ARBA00005776"/>
    </source>
</evidence>
<comment type="similarity">
    <text evidence="1">Belongs to the SAMHD1 family.</text>
</comment>
<dbReference type="InterPro" id="IPR006674">
    <property type="entry name" value="HD_domain"/>
</dbReference>
<dbReference type="SUPFAM" id="SSF109604">
    <property type="entry name" value="HD-domain/PDEase-like"/>
    <property type="match status" value="1"/>
</dbReference>